<dbReference type="EMBL" id="JYDL01000120">
    <property type="protein sequence ID" value="KRX15880.1"/>
    <property type="molecule type" value="Genomic_DNA"/>
</dbReference>
<sequence length="83" mass="9938">MHKYFPYSTLADHTDIVRASFNKFMCYMQCTNQNWHSARVVIHILQIHLYMIIKDNVIAQFKIVLHSSNNNNSGFYLKMIQYH</sequence>
<accession>A0A0V0RNJ0</accession>
<comment type="caution">
    <text evidence="1">The sequence shown here is derived from an EMBL/GenBank/DDBJ whole genome shotgun (WGS) entry which is preliminary data.</text>
</comment>
<protein>
    <submittedName>
        <fullName evidence="1">Uncharacterized protein</fullName>
    </submittedName>
</protein>
<organism evidence="1 2">
    <name type="scientific">Trichinella nelsoni</name>
    <dbReference type="NCBI Taxonomy" id="6336"/>
    <lineage>
        <taxon>Eukaryota</taxon>
        <taxon>Metazoa</taxon>
        <taxon>Ecdysozoa</taxon>
        <taxon>Nematoda</taxon>
        <taxon>Enoplea</taxon>
        <taxon>Dorylaimia</taxon>
        <taxon>Trichinellida</taxon>
        <taxon>Trichinellidae</taxon>
        <taxon>Trichinella</taxon>
    </lineage>
</organism>
<dbReference type="AlphaFoldDB" id="A0A0V0RNJ0"/>
<evidence type="ECO:0000313" key="2">
    <source>
        <dbReference type="Proteomes" id="UP000054630"/>
    </source>
</evidence>
<reference evidence="1 2" key="1">
    <citation type="submission" date="2015-01" db="EMBL/GenBank/DDBJ databases">
        <title>Evolution of Trichinella species and genotypes.</title>
        <authorList>
            <person name="Korhonen P.K."/>
            <person name="Edoardo P."/>
            <person name="Giuseppe L.R."/>
            <person name="Gasser R.B."/>
        </authorList>
    </citation>
    <scope>NUCLEOTIDE SEQUENCE [LARGE SCALE GENOMIC DNA]</scope>
    <source>
        <strain evidence="1">ISS37</strain>
    </source>
</reference>
<dbReference type="Proteomes" id="UP000054630">
    <property type="component" value="Unassembled WGS sequence"/>
</dbReference>
<proteinExistence type="predicted"/>
<gene>
    <name evidence="1" type="ORF">T07_4926</name>
</gene>
<evidence type="ECO:0000313" key="1">
    <source>
        <dbReference type="EMBL" id="KRX15880.1"/>
    </source>
</evidence>
<name>A0A0V0RNJ0_9BILA</name>
<keyword evidence="2" id="KW-1185">Reference proteome</keyword>